<protein>
    <submittedName>
        <fullName evidence="2">Uncharacterized protein</fullName>
    </submittedName>
</protein>
<sequence>MMREMRGGDMWHGRALSSGESRIPCFFTFFLVWSACRDTGRVSLRESRIPCFFKSFLVWSACRDTGRVSLRDDADMFSVLRARKVPYLRTHGDAKKNALGVSENKKKAETNSQALGE</sequence>
<evidence type="ECO:0000313" key="3">
    <source>
        <dbReference type="Proteomes" id="UP001321473"/>
    </source>
</evidence>
<organism evidence="2 3">
    <name type="scientific">Amblyomma americanum</name>
    <name type="common">Lone star tick</name>
    <dbReference type="NCBI Taxonomy" id="6943"/>
    <lineage>
        <taxon>Eukaryota</taxon>
        <taxon>Metazoa</taxon>
        <taxon>Ecdysozoa</taxon>
        <taxon>Arthropoda</taxon>
        <taxon>Chelicerata</taxon>
        <taxon>Arachnida</taxon>
        <taxon>Acari</taxon>
        <taxon>Parasitiformes</taxon>
        <taxon>Ixodida</taxon>
        <taxon>Ixodoidea</taxon>
        <taxon>Ixodidae</taxon>
        <taxon>Amblyomminae</taxon>
        <taxon>Amblyomma</taxon>
    </lineage>
</organism>
<dbReference type="AlphaFoldDB" id="A0AAQ4FBC8"/>
<name>A0AAQ4FBC8_AMBAM</name>
<dbReference type="EMBL" id="JARKHS020004880">
    <property type="protein sequence ID" value="KAK8784083.1"/>
    <property type="molecule type" value="Genomic_DNA"/>
</dbReference>
<evidence type="ECO:0000256" key="1">
    <source>
        <dbReference type="SAM" id="MobiDB-lite"/>
    </source>
</evidence>
<comment type="caution">
    <text evidence="2">The sequence shown here is derived from an EMBL/GenBank/DDBJ whole genome shotgun (WGS) entry which is preliminary data.</text>
</comment>
<evidence type="ECO:0000313" key="2">
    <source>
        <dbReference type="EMBL" id="KAK8784083.1"/>
    </source>
</evidence>
<dbReference type="Proteomes" id="UP001321473">
    <property type="component" value="Unassembled WGS sequence"/>
</dbReference>
<keyword evidence="3" id="KW-1185">Reference proteome</keyword>
<gene>
    <name evidence="2" type="ORF">V5799_009559</name>
</gene>
<feature type="region of interest" description="Disordered" evidence="1">
    <location>
        <begin position="98"/>
        <end position="117"/>
    </location>
</feature>
<reference evidence="2 3" key="1">
    <citation type="journal article" date="2023" name="Arcadia Sci">
        <title>De novo assembly of a long-read Amblyomma americanum tick genome.</title>
        <authorList>
            <person name="Chou S."/>
            <person name="Poskanzer K.E."/>
            <person name="Rollins M."/>
            <person name="Thuy-Boun P.S."/>
        </authorList>
    </citation>
    <scope>NUCLEOTIDE SEQUENCE [LARGE SCALE GENOMIC DNA]</scope>
    <source>
        <strain evidence="2">F_SG_1</strain>
        <tissue evidence="2">Salivary glands</tissue>
    </source>
</reference>
<accession>A0AAQ4FBC8</accession>
<proteinExistence type="predicted"/>